<feature type="compositionally biased region" description="Polar residues" evidence="1">
    <location>
        <begin position="135"/>
        <end position="150"/>
    </location>
</feature>
<evidence type="ECO:0000313" key="3">
    <source>
        <dbReference type="Proteomes" id="UP000237438"/>
    </source>
</evidence>
<feature type="compositionally biased region" description="Basic and acidic residues" evidence="1">
    <location>
        <begin position="586"/>
        <end position="614"/>
    </location>
</feature>
<feature type="region of interest" description="Disordered" evidence="1">
    <location>
        <begin position="19"/>
        <end position="87"/>
    </location>
</feature>
<keyword evidence="3" id="KW-1185">Reference proteome</keyword>
<evidence type="ECO:0000313" key="2">
    <source>
        <dbReference type="EMBL" id="POS82846.1"/>
    </source>
</evidence>
<feature type="compositionally biased region" description="Low complexity" evidence="1">
    <location>
        <begin position="299"/>
        <end position="322"/>
    </location>
</feature>
<gene>
    <name evidence="2" type="ORF">EPUL_006016</name>
</gene>
<protein>
    <submittedName>
        <fullName evidence="2">Uncharacterized protein</fullName>
    </submittedName>
</protein>
<organism evidence="2 3">
    <name type="scientific">Erysiphe pulchra</name>
    <dbReference type="NCBI Taxonomy" id="225359"/>
    <lineage>
        <taxon>Eukaryota</taxon>
        <taxon>Fungi</taxon>
        <taxon>Dikarya</taxon>
        <taxon>Ascomycota</taxon>
        <taxon>Pezizomycotina</taxon>
        <taxon>Leotiomycetes</taxon>
        <taxon>Erysiphales</taxon>
        <taxon>Erysiphaceae</taxon>
        <taxon>Erysiphe</taxon>
    </lineage>
</organism>
<feature type="region of interest" description="Disordered" evidence="1">
    <location>
        <begin position="430"/>
        <end position="740"/>
    </location>
</feature>
<feature type="compositionally biased region" description="Basic and acidic residues" evidence="1">
    <location>
        <begin position="431"/>
        <end position="502"/>
    </location>
</feature>
<accession>A0A2S4PLC6</accession>
<feature type="compositionally biased region" description="Acidic residues" evidence="1">
    <location>
        <begin position="534"/>
        <end position="551"/>
    </location>
</feature>
<dbReference type="Proteomes" id="UP000237438">
    <property type="component" value="Unassembled WGS sequence"/>
</dbReference>
<proteinExistence type="predicted"/>
<feature type="compositionally biased region" description="Acidic residues" evidence="1">
    <location>
        <begin position="727"/>
        <end position="737"/>
    </location>
</feature>
<feature type="compositionally biased region" description="Polar residues" evidence="1">
    <location>
        <begin position="563"/>
        <end position="573"/>
    </location>
</feature>
<feature type="region of interest" description="Disordered" evidence="1">
    <location>
        <begin position="99"/>
        <end position="171"/>
    </location>
</feature>
<dbReference type="AlphaFoldDB" id="A0A2S4PLC6"/>
<evidence type="ECO:0000256" key="1">
    <source>
        <dbReference type="SAM" id="MobiDB-lite"/>
    </source>
</evidence>
<feature type="region of interest" description="Disordered" evidence="1">
    <location>
        <begin position="755"/>
        <end position="805"/>
    </location>
</feature>
<dbReference type="STRING" id="225359.A0A2S4PLC6"/>
<reference evidence="2 3" key="1">
    <citation type="submission" date="2017-10" db="EMBL/GenBank/DDBJ databases">
        <title>Development of genomic resources for the powdery mildew, Erysiphe pulchra.</title>
        <authorList>
            <person name="Wadl P.A."/>
            <person name="Mack B.M."/>
            <person name="Moore G."/>
            <person name="Beltz S.B."/>
        </authorList>
    </citation>
    <scope>NUCLEOTIDE SEQUENCE [LARGE SCALE GENOMIC DNA]</scope>
    <source>
        <strain evidence="2">Cflorida</strain>
    </source>
</reference>
<comment type="caution">
    <text evidence="2">The sequence shown here is derived from an EMBL/GenBank/DDBJ whole genome shotgun (WGS) entry which is preliminary data.</text>
</comment>
<dbReference type="EMBL" id="PEDP01002187">
    <property type="protein sequence ID" value="POS82846.1"/>
    <property type="molecule type" value="Genomic_DNA"/>
</dbReference>
<dbReference type="OrthoDB" id="3599624at2759"/>
<feature type="compositionally biased region" description="Low complexity" evidence="1">
    <location>
        <begin position="100"/>
        <end position="118"/>
    </location>
</feature>
<feature type="compositionally biased region" description="Basic and acidic residues" evidence="1">
    <location>
        <begin position="514"/>
        <end position="529"/>
    </location>
</feature>
<name>A0A2S4PLC6_9PEZI</name>
<feature type="compositionally biased region" description="Polar residues" evidence="1">
    <location>
        <begin position="22"/>
        <end position="44"/>
    </location>
</feature>
<feature type="compositionally biased region" description="Low complexity" evidence="1">
    <location>
        <begin position="151"/>
        <end position="166"/>
    </location>
</feature>
<feature type="region of interest" description="Disordered" evidence="1">
    <location>
        <begin position="290"/>
        <end position="337"/>
    </location>
</feature>
<feature type="compositionally biased region" description="Polar residues" evidence="1">
    <location>
        <begin position="503"/>
        <end position="513"/>
    </location>
</feature>
<sequence length="805" mass="91005">MATWGAYFTSFVGKTTEEPIKDSSQIGSGSTVEKNQSIVESTASKIPPTTKIAEPKESSQRVEGVKKLYDLNPLPDSKLDQSPPKFNSNAARVAKLFGYGSPATPATPAASGTPQTTSESTAPLSLKPPTKPVAPTNSENLSIPQKSTIQVTPAKPPVTVTPQPTVGLPSSVVTISTPENVINDVKKPSGLLAWAFGSTAKTKEPIVETKDTKSSLLSATSKDQQMTASRNSIKMLSELQTSLQSVKIYNENIPSSSEANLAPSELNGTSTRLASKSILNAVSPSRFNVNAPTQNKFESSQSNTSVFNSSRPQSVASSASASTRYNQSSGLSSPMSRRDSIFSRFSTSSRPYDNSLASVEEKVAREIRLQAEKEHRMKLLAFTKSIEEMRIEREKMESDRKRMMDEKAAFERDEYQLKDRQEQMRIFMADFKQEQEREAKEREKLRLEQEEEKKRQEEVLKMENEEKIRKQNEEREQREEQERIMLKKEEVAKQDDTRENNRNDSPIPNSNLDTEPKLAKSGDKEELKKMGTNQEDEDDFSIYDDYYDEESDQGKESLDFQKQLKSSLQNDKAQQQQIEEEEYEKELERQRSLQASRLHEEEEERRRYAEEQAKRFRQQRPTQTGPPPGALDGSPPQMKLPQMGLPQMGSPQMRPQMGLPQMRPQMRPQMGSPQMRPQMAFQQVKPQMSSPQIRPAKTGQQTQQREMLAPRQQLSEEEIFRRQRETEESEDEEIDKEEEMRKAEIKMRKAFAEMSIQKGTAPIPAQELELQPRPPRNQNPTYIRPPGGLPAGPRKGNGGLPARPR</sequence>
<feature type="compositionally biased region" description="Polar residues" evidence="1">
    <location>
        <begin position="680"/>
        <end position="705"/>
    </location>
</feature>
<feature type="compositionally biased region" description="Basic and acidic residues" evidence="1">
    <location>
        <begin position="53"/>
        <end position="69"/>
    </location>
</feature>
<feature type="compositionally biased region" description="Polar residues" evidence="1">
    <location>
        <begin position="323"/>
        <end position="335"/>
    </location>
</feature>